<feature type="transmembrane region" description="Helical" evidence="1">
    <location>
        <begin position="183"/>
        <end position="203"/>
    </location>
</feature>
<dbReference type="PROSITE" id="PS50004">
    <property type="entry name" value="C2"/>
    <property type="match status" value="1"/>
</dbReference>
<dbReference type="Gene3D" id="2.60.40.150">
    <property type="entry name" value="C2 domain"/>
    <property type="match status" value="1"/>
</dbReference>
<dbReference type="Proteomes" id="UP000663824">
    <property type="component" value="Unassembled WGS sequence"/>
</dbReference>
<evidence type="ECO:0000313" key="4">
    <source>
        <dbReference type="Proteomes" id="UP000663824"/>
    </source>
</evidence>
<dbReference type="PRINTS" id="PR00837">
    <property type="entry name" value="V5TPXLIKE"/>
</dbReference>
<dbReference type="InterPro" id="IPR035940">
    <property type="entry name" value="CAP_sf"/>
</dbReference>
<dbReference type="InterPro" id="IPR035892">
    <property type="entry name" value="C2_domain_sf"/>
</dbReference>
<evidence type="ECO:0000259" key="2">
    <source>
        <dbReference type="PROSITE" id="PS50004"/>
    </source>
</evidence>
<reference evidence="3" key="1">
    <citation type="submission" date="2021-02" db="EMBL/GenBank/DDBJ databases">
        <authorList>
            <person name="Nowell W R."/>
        </authorList>
    </citation>
    <scope>NUCLEOTIDE SEQUENCE</scope>
</reference>
<keyword evidence="1" id="KW-1133">Transmembrane helix</keyword>
<proteinExistence type="predicted"/>
<protein>
    <recommendedName>
        <fullName evidence="2">C2 domain-containing protein</fullName>
    </recommendedName>
</protein>
<name>A0A816ZXB7_9BILA</name>
<dbReference type="GO" id="GO:0005576">
    <property type="term" value="C:extracellular region"/>
    <property type="evidence" value="ECO:0007669"/>
    <property type="project" value="InterPro"/>
</dbReference>
<accession>A0A816ZXB7</accession>
<dbReference type="EMBL" id="CAJNRE010020400">
    <property type="protein sequence ID" value="CAF2231945.1"/>
    <property type="molecule type" value="Genomic_DNA"/>
</dbReference>
<evidence type="ECO:0000313" key="3">
    <source>
        <dbReference type="EMBL" id="CAF2231945.1"/>
    </source>
</evidence>
<dbReference type="SUPFAM" id="SSF55797">
    <property type="entry name" value="PR-1-like"/>
    <property type="match status" value="1"/>
</dbReference>
<dbReference type="SUPFAM" id="SSF49562">
    <property type="entry name" value="C2 domain (Calcium/lipid-binding domain, CaLB)"/>
    <property type="match status" value="1"/>
</dbReference>
<evidence type="ECO:0000256" key="1">
    <source>
        <dbReference type="SAM" id="Phobius"/>
    </source>
</evidence>
<comment type="caution">
    <text evidence="3">The sequence shown here is derived from an EMBL/GenBank/DDBJ whole genome shotgun (WGS) entry which is preliminary data.</text>
</comment>
<feature type="domain" description="C2" evidence="2">
    <location>
        <begin position="20"/>
        <end position="141"/>
    </location>
</feature>
<dbReference type="Pfam" id="PF00168">
    <property type="entry name" value="C2"/>
    <property type="match status" value="1"/>
</dbReference>
<keyword evidence="1" id="KW-0812">Transmembrane</keyword>
<dbReference type="PROSITE" id="PS01009">
    <property type="entry name" value="CRISP_1"/>
    <property type="match status" value="1"/>
</dbReference>
<dbReference type="InterPro" id="IPR001283">
    <property type="entry name" value="CRISP-related"/>
</dbReference>
<dbReference type="Gene3D" id="3.40.33.10">
    <property type="entry name" value="CAP"/>
    <property type="match status" value="1"/>
</dbReference>
<dbReference type="Pfam" id="PF00188">
    <property type="entry name" value="CAP"/>
    <property type="match status" value="1"/>
</dbReference>
<dbReference type="AlphaFoldDB" id="A0A816ZXB7"/>
<keyword evidence="1" id="KW-0472">Membrane</keyword>
<dbReference type="PANTHER" id="PTHR10334">
    <property type="entry name" value="CYSTEINE-RICH SECRETORY PROTEIN-RELATED"/>
    <property type="match status" value="1"/>
</dbReference>
<sequence length="209" mass="24005">MVLCIFDYALQDGSTLATSWYNEISSYNYSSPDFSSSTGHFTQVIWKISIQLGIGIGLSSDSMTATVVGNYYPARNVIGSFSDNNTHEPVWNERLVFNIHPEDDTIHFDVYDADVGDKDLIETGKVKLKNVFDDGKFDDWVKLPAHLDLSVRGEIHVTMNLQLPKFQLTDTNNKNKNYHLSSYILFSFFIYSENNMIFVFILTTNKYYW</sequence>
<dbReference type="InterPro" id="IPR018244">
    <property type="entry name" value="Allrgn_V5/Tpx1_CS"/>
</dbReference>
<organism evidence="3 4">
    <name type="scientific">Rotaria magnacalcarata</name>
    <dbReference type="NCBI Taxonomy" id="392030"/>
    <lineage>
        <taxon>Eukaryota</taxon>
        <taxon>Metazoa</taxon>
        <taxon>Spiralia</taxon>
        <taxon>Gnathifera</taxon>
        <taxon>Rotifera</taxon>
        <taxon>Eurotatoria</taxon>
        <taxon>Bdelloidea</taxon>
        <taxon>Philodinida</taxon>
        <taxon>Philodinidae</taxon>
        <taxon>Rotaria</taxon>
    </lineage>
</organism>
<dbReference type="InterPro" id="IPR014044">
    <property type="entry name" value="CAP_dom"/>
</dbReference>
<dbReference type="InterPro" id="IPR000008">
    <property type="entry name" value="C2_dom"/>
</dbReference>
<gene>
    <name evidence="3" type="ORF">MBJ925_LOCUS36935</name>
</gene>